<accession>A0ABM9XNL1</accession>
<organism evidence="1 2">
    <name type="scientific">Corynebacterium glucuronolyticum ATCC 51866</name>
    <dbReference type="NCBI Taxonomy" id="548478"/>
    <lineage>
        <taxon>Bacteria</taxon>
        <taxon>Bacillati</taxon>
        <taxon>Actinomycetota</taxon>
        <taxon>Actinomycetes</taxon>
        <taxon>Mycobacteriales</taxon>
        <taxon>Corynebacteriaceae</taxon>
        <taxon>Corynebacterium</taxon>
    </lineage>
</organism>
<gene>
    <name evidence="1" type="ORF">HMPREF0293_1897</name>
</gene>
<reference evidence="1 2" key="1">
    <citation type="submission" date="2009-01" db="EMBL/GenBank/DDBJ databases">
        <authorList>
            <person name="Qin X."/>
            <person name="Bachman B."/>
            <person name="Battles P."/>
            <person name="Bell A."/>
            <person name="Bess C."/>
            <person name="Bickham C."/>
            <person name="Chaboub L."/>
            <person name="Chen D."/>
            <person name="Coyle M."/>
            <person name="Deiros D.R."/>
            <person name="Dinh H."/>
            <person name="Forbes L."/>
            <person name="Fowler G."/>
            <person name="Francisco L."/>
            <person name="Fu Q."/>
            <person name="Gubbala S."/>
            <person name="Hale W."/>
            <person name="Han Y."/>
            <person name="Hemphill L."/>
            <person name="Highlander S.K."/>
            <person name="Hirani K."/>
            <person name="Hogues M."/>
            <person name="Jackson L."/>
            <person name="Jakkamsetti A."/>
            <person name="Javaid M."/>
            <person name="Jiang H."/>
            <person name="Korchina V."/>
            <person name="Kovar C."/>
            <person name="Lara F."/>
            <person name="Lee S."/>
            <person name="Mata R."/>
            <person name="Mathew T."/>
            <person name="Moen C."/>
            <person name="Morales K."/>
            <person name="Munidasa M."/>
            <person name="Nazareth L."/>
            <person name="Ngo R."/>
            <person name="Nguyen L."/>
            <person name="Okwuonu G."/>
            <person name="Ongeri F."/>
            <person name="Patil S."/>
            <person name="Petrosino J."/>
            <person name="Pham C."/>
            <person name="Pham P."/>
            <person name="Pu L.-L."/>
            <person name="Puazo M."/>
            <person name="Raj R."/>
            <person name="Reid J."/>
            <person name="Rouhana J."/>
            <person name="Saada N."/>
            <person name="Shang Y."/>
            <person name="Simmons D."/>
            <person name="Thornton R."/>
            <person name="Warren J."/>
            <person name="Weissenberger G."/>
            <person name="Zhang J."/>
            <person name="Zhang L."/>
            <person name="Zhou C."/>
            <person name="Zhu D."/>
            <person name="Muzny D."/>
            <person name="Worley K."/>
            <person name="Gibbs R."/>
        </authorList>
    </citation>
    <scope>NUCLEOTIDE SEQUENCE [LARGE SCALE GENOMIC DNA]</scope>
    <source>
        <strain evidence="1 2">ATCC 51866</strain>
    </source>
</reference>
<dbReference type="Proteomes" id="UP000006237">
    <property type="component" value="Unassembled WGS sequence"/>
</dbReference>
<sequence length="41" mass="4576">MQATPFLSAQSVSHDHFVILFTRTNNATVPCYRLAHFPVTG</sequence>
<evidence type="ECO:0000313" key="2">
    <source>
        <dbReference type="Proteomes" id="UP000006237"/>
    </source>
</evidence>
<comment type="caution">
    <text evidence="1">The sequence shown here is derived from an EMBL/GenBank/DDBJ whole genome shotgun (WGS) entry which is preliminary data.</text>
</comment>
<dbReference type="EMBL" id="ACHF01000067">
    <property type="protein sequence ID" value="EEI62748.1"/>
    <property type="molecule type" value="Genomic_DNA"/>
</dbReference>
<keyword evidence="2" id="KW-1185">Reference proteome</keyword>
<protein>
    <submittedName>
        <fullName evidence="1">Uncharacterized protein</fullName>
    </submittedName>
</protein>
<proteinExistence type="predicted"/>
<name>A0ABM9XNL1_9CORY</name>
<evidence type="ECO:0000313" key="1">
    <source>
        <dbReference type="EMBL" id="EEI62748.1"/>
    </source>
</evidence>